<dbReference type="SUPFAM" id="SSF56672">
    <property type="entry name" value="DNA/RNA polymerases"/>
    <property type="match status" value="1"/>
</dbReference>
<dbReference type="InterPro" id="IPR043502">
    <property type="entry name" value="DNA/RNA_pol_sf"/>
</dbReference>
<dbReference type="InterPro" id="IPR002156">
    <property type="entry name" value="RNaseH_domain"/>
</dbReference>
<dbReference type="Gene3D" id="3.30.70.270">
    <property type="match status" value="1"/>
</dbReference>
<name>A0A4Y2U028_ARAVE</name>
<organism evidence="3 4">
    <name type="scientific">Araneus ventricosus</name>
    <name type="common">Orbweaver spider</name>
    <name type="synonym">Epeira ventricosa</name>
    <dbReference type="NCBI Taxonomy" id="182803"/>
    <lineage>
        <taxon>Eukaryota</taxon>
        <taxon>Metazoa</taxon>
        <taxon>Ecdysozoa</taxon>
        <taxon>Arthropoda</taxon>
        <taxon>Chelicerata</taxon>
        <taxon>Arachnida</taxon>
        <taxon>Araneae</taxon>
        <taxon>Araneomorphae</taxon>
        <taxon>Entelegynae</taxon>
        <taxon>Araneoidea</taxon>
        <taxon>Araneidae</taxon>
        <taxon>Araneus</taxon>
    </lineage>
</organism>
<dbReference type="EMBL" id="BGPR01032685">
    <property type="protein sequence ID" value="GBO06295.1"/>
    <property type="molecule type" value="Genomic_DNA"/>
</dbReference>
<dbReference type="Pfam" id="PF00075">
    <property type="entry name" value="RNase_H"/>
    <property type="match status" value="1"/>
</dbReference>
<dbReference type="GO" id="GO:0042575">
    <property type="term" value="C:DNA polymerase complex"/>
    <property type="evidence" value="ECO:0007669"/>
    <property type="project" value="UniProtKB-ARBA"/>
</dbReference>
<dbReference type="PROSITE" id="PS50879">
    <property type="entry name" value="RNASE_H_1"/>
    <property type="match status" value="1"/>
</dbReference>
<evidence type="ECO:0000259" key="1">
    <source>
        <dbReference type="PROSITE" id="PS50878"/>
    </source>
</evidence>
<dbReference type="PANTHER" id="PTHR19446">
    <property type="entry name" value="REVERSE TRANSCRIPTASES"/>
    <property type="match status" value="1"/>
</dbReference>
<dbReference type="CDD" id="cd01650">
    <property type="entry name" value="RT_nLTR_like"/>
    <property type="match status" value="1"/>
</dbReference>
<dbReference type="GO" id="GO:0003676">
    <property type="term" value="F:nucleic acid binding"/>
    <property type="evidence" value="ECO:0007669"/>
    <property type="project" value="InterPro"/>
</dbReference>
<dbReference type="InterPro" id="IPR043128">
    <property type="entry name" value="Rev_trsase/Diguanyl_cyclase"/>
</dbReference>
<proteinExistence type="predicted"/>
<dbReference type="InterPro" id="IPR012337">
    <property type="entry name" value="RNaseH-like_sf"/>
</dbReference>
<dbReference type="GO" id="GO:0071897">
    <property type="term" value="P:DNA biosynthetic process"/>
    <property type="evidence" value="ECO:0007669"/>
    <property type="project" value="UniProtKB-ARBA"/>
</dbReference>
<evidence type="ECO:0000259" key="2">
    <source>
        <dbReference type="PROSITE" id="PS50879"/>
    </source>
</evidence>
<feature type="domain" description="Reverse transcriptase" evidence="1">
    <location>
        <begin position="511"/>
        <end position="790"/>
    </location>
</feature>
<keyword evidence="4" id="KW-1185">Reference proteome</keyword>
<dbReference type="SUPFAM" id="SSF53098">
    <property type="entry name" value="Ribonuclease H-like"/>
    <property type="match status" value="1"/>
</dbReference>
<protein>
    <recommendedName>
        <fullName evidence="5">Retrovirus-related Pol polyprotein from type-1 retrotransposable element R1</fullName>
    </recommendedName>
</protein>
<dbReference type="GO" id="GO:0004523">
    <property type="term" value="F:RNA-DNA hybrid ribonuclease activity"/>
    <property type="evidence" value="ECO:0007669"/>
    <property type="project" value="InterPro"/>
</dbReference>
<feature type="domain" description="RNase H type-1" evidence="2">
    <location>
        <begin position="945"/>
        <end position="1073"/>
    </location>
</feature>
<comment type="caution">
    <text evidence="3">The sequence shown here is derived from an EMBL/GenBank/DDBJ whole genome shotgun (WGS) entry which is preliminary data.</text>
</comment>
<evidence type="ECO:0000313" key="4">
    <source>
        <dbReference type="Proteomes" id="UP000499080"/>
    </source>
</evidence>
<evidence type="ECO:0000313" key="3">
    <source>
        <dbReference type="EMBL" id="GBO06295.1"/>
    </source>
</evidence>
<dbReference type="Proteomes" id="UP000499080">
    <property type="component" value="Unassembled WGS sequence"/>
</dbReference>
<dbReference type="Gene3D" id="3.30.420.10">
    <property type="entry name" value="Ribonuclease H-like superfamily/Ribonuclease H"/>
    <property type="match status" value="1"/>
</dbReference>
<dbReference type="InterPro" id="IPR036397">
    <property type="entry name" value="RNaseH_sf"/>
</dbReference>
<dbReference type="Pfam" id="PF00078">
    <property type="entry name" value="RVT_1"/>
    <property type="match status" value="1"/>
</dbReference>
<dbReference type="CDD" id="cd09276">
    <property type="entry name" value="Rnase_HI_RT_non_LTR"/>
    <property type="match status" value="1"/>
</dbReference>
<gene>
    <name evidence="3" type="primary">R1A1-elementORF2_749</name>
    <name evidence="3" type="ORF">AVEN_39447_1</name>
</gene>
<accession>A0A4Y2U028</accession>
<dbReference type="InterPro" id="IPR000477">
    <property type="entry name" value="RT_dom"/>
</dbReference>
<sequence length="1226" mass="140929">MPPKPSKKPPPAKKLNDELKELISKFNENDFVDGIDVMIKEKLLKLDEYSDGLISAKTQYSKTLRNQLAGEYIGYFLSIIKDLSKKINELNSNIYDLKGVLTNDDAILNKAKMWTLQMENADLRAKLEITEEISGTINQAFNEVTARQVSYAQGLLQSFKEEFPILLQSEREIACRDFHDKLEVCNTKLVEEVKKEVKTTRTFAQVAQLPGAPSHRSIPLTFTPGLPQEPEGVLLIQPKTDIHKDFNRNRALFLGILKENNSVIRVRGVTKLHGGGVKIVSADEAESKLIKQLLLSYDREKLEDIFEIFIPPRRTPQLILYKVDKEIEMDILKEGLLSKNLFLADENNKPHFRVEFKIPARDKSNNHWNSGNAYRKERAIYKKLLLSTKRKAWESFCLNHNERFGFLFNLVFNRGSSENFIGVNPNNDPNNTIEDKINYLMDNFFPSPSSEDNLDYTPIIGHVEPMVLEDIEMVINALKGGKAPGLDRIDFRMWRAVFIHDKEFILDLINICFKFNYFPEHLRNAKVFFLLKDGKDPGLCTSYRPVCLLPTLGKIIERLFLLQLNKWLDRNNIIHHNQYGFREGKSCDLAIHDLIETIKIRMPSEHLALVSLDIKSAFDTMNWPVLFKTLESYGFPAFFKNFFYFYLKNRRVFYTNDVLEISRPCSKGCPQGSVIAPTIWNIYINSILINDRPDLHIQAFADDLVLSIGGRTARELENKTNLILAAISDKLEDLELKLSIEKCQAVVYRSIASQKFSKRNSTVLNRKPTFKIKNHSIKVSDSLKILGITIDNKLSWTAHFLTLHAKALFLTSNFNRVVKSKWNMNKNLLKIWYYTVIEKALLYGASVWGGALTKNQIDRLHSIQRIFLLKFTRAFRTSFTNVLNVLTGIPPLHIVAKAEFIKFRIWVNRSNEYNTIFDINLLDKYVPLKNIPSRQKLINLDSKISNADYEIYTDGSRIENETGFAVCILKDEINIQNYLFKLNTFNSVFQAELAAIEFAVNWAVKEKVKVNIHTDSLSSISAINSANTRSEFVNKVKSNIFRAKNMVGLSWVKAHAGIPGNELADQQAKLAITSGEKFVIPAPYSHLKGLLKNYIVNEWNEYWNSYDSSSGIRVRGYINQVSPKFLIHNKFLIYFLSGHGPFPSYLHRFKFLDSPHCICGMLGDADHYIFSCSLTKEFHLIKPADEHKKAWFNNLLTNRQAVTKMEGAFRTSRNICDTLTQERDHN</sequence>
<dbReference type="OrthoDB" id="6437652at2759"/>
<reference evidence="3 4" key="1">
    <citation type="journal article" date="2019" name="Sci. Rep.">
        <title>Orb-weaving spider Araneus ventricosus genome elucidates the spidroin gene catalogue.</title>
        <authorList>
            <person name="Kono N."/>
            <person name="Nakamura H."/>
            <person name="Ohtoshi R."/>
            <person name="Moran D.A.P."/>
            <person name="Shinohara A."/>
            <person name="Yoshida Y."/>
            <person name="Fujiwara M."/>
            <person name="Mori M."/>
            <person name="Tomita M."/>
            <person name="Arakawa K."/>
        </authorList>
    </citation>
    <scope>NUCLEOTIDE SEQUENCE [LARGE SCALE GENOMIC DNA]</scope>
</reference>
<evidence type="ECO:0008006" key="5">
    <source>
        <dbReference type="Google" id="ProtNLM"/>
    </source>
</evidence>
<dbReference type="PROSITE" id="PS50878">
    <property type="entry name" value="RT_POL"/>
    <property type="match status" value="1"/>
</dbReference>
<dbReference type="AlphaFoldDB" id="A0A4Y2U028"/>